<feature type="compositionally biased region" description="Low complexity" evidence="1">
    <location>
        <begin position="42"/>
        <end position="53"/>
    </location>
</feature>
<gene>
    <name evidence="2" type="ORF">PECUL_23A058394</name>
</gene>
<evidence type="ECO:0000313" key="3">
    <source>
        <dbReference type="Proteomes" id="UP001295444"/>
    </source>
</evidence>
<evidence type="ECO:0000313" key="2">
    <source>
        <dbReference type="EMBL" id="CAH2222132.1"/>
    </source>
</evidence>
<sequence length="189" mass="21382">MSQRQKNKATKAERASFFLARTARTKLREGHSLYKDGGKARSLSPSASLNSLSEDQPLTTATMRHMLTDLADTLQFNMKKQLQSLTADLRKDISDIGQRTGHMEQKLDECADAHNCLANKVPDYEATLNSYKIKVPDMEDRSRRNNIRIRSILETVLAAGLNNYLQDMFPTLTLAIHPDQLIVDRAHQL</sequence>
<evidence type="ECO:0000256" key="1">
    <source>
        <dbReference type="SAM" id="MobiDB-lite"/>
    </source>
</evidence>
<feature type="region of interest" description="Disordered" evidence="1">
    <location>
        <begin position="29"/>
        <end position="53"/>
    </location>
</feature>
<reference evidence="2" key="1">
    <citation type="submission" date="2022-03" db="EMBL/GenBank/DDBJ databases">
        <authorList>
            <person name="Alioto T."/>
            <person name="Alioto T."/>
            <person name="Gomez Garrido J."/>
        </authorList>
    </citation>
    <scope>NUCLEOTIDE SEQUENCE</scope>
</reference>
<protein>
    <submittedName>
        <fullName evidence="2">Uncharacterized protein</fullName>
    </submittedName>
</protein>
<keyword evidence="3" id="KW-1185">Reference proteome</keyword>
<organism evidence="2 3">
    <name type="scientific">Pelobates cultripes</name>
    <name type="common">Western spadefoot toad</name>
    <dbReference type="NCBI Taxonomy" id="61616"/>
    <lineage>
        <taxon>Eukaryota</taxon>
        <taxon>Metazoa</taxon>
        <taxon>Chordata</taxon>
        <taxon>Craniata</taxon>
        <taxon>Vertebrata</taxon>
        <taxon>Euteleostomi</taxon>
        <taxon>Amphibia</taxon>
        <taxon>Batrachia</taxon>
        <taxon>Anura</taxon>
        <taxon>Pelobatoidea</taxon>
        <taxon>Pelobatidae</taxon>
        <taxon>Pelobates</taxon>
    </lineage>
</organism>
<name>A0AAD1R1P6_PELCU</name>
<proteinExistence type="predicted"/>
<dbReference type="Proteomes" id="UP001295444">
    <property type="component" value="Chromosome 01"/>
</dbReference>
<dbReference type="AlphaFoldDB" id="A0AAD1R1P6"/>
<feature type="compositionally biased region" description="Basic and acidic residues" evidence="1">
    <location>
        <begin position="29"/>
        <end position="39"/>
    </location>
</feature>
<accession>A0AAD1R1P6</accession>
<dbReference type="EMBL" id="OW240912">
    <property type="protein sequence ID" value="CAH2222132.1"/>
    <property type="molecule type" value="Genomic_DNA"/>
</dbReference>